<dbReference type="AlphaFoldDB" id="A0A379MVZ1"/>
<evidence type="ECO:0000259" key="1">
    <source>
        <dbReference type="Pfam" id="PF13648"/>
    </source>
</evidence>
<organism evidence="2 3">
    <name type="scientific">Rikenella microfusus</name>
    <dbReference type="NCBI Taxonomy" id="28139"/>
    <lineage>
        <taxon>Bacteria</taxon>
        <taxon>Pseudomonadati</taxon>
        <taxon>Bacteroidota</taxon>
        <taxon>Bacteroidia</taxon>
        <taxon>Bacteroidales</taxon>
        <taxon>Rikenellaceae</taxon>
        <taxon>Rikenella</taxon>
    </lineage>
</organism>
<sequence>MKKSPILHTLLVGMAALLLCGCSDSKKGDGGIDPSQLVGKWLLTSEYDEWVENGKVVGEYDPYDFEDSYYLEFRKDGYAADRTVRGNISQAPVDEYRYVFDEEDNRIYWPDNDGFWDTAVYVEKLTSSELVLVSYYMEDGQRLAEKSIYKKVS</sequence>
<dbReference type="OrthoDB" id="708275at2"/>
<evidence type="ECO:0000313" key="2">
    <source>
        <dbReference type="EMBL" id="SUE35030.1"/>
    </source>
</evidence>
<dbReference type="RefSeq" id="WP_027291211.1">
    <property type="nucleotide sequence ID" value="NZ_CANTWR010000038.1"/>
</dbReference>
<dbReference type="PROSITE" id="PS51257">
    <property type="entry name" value="PROKAR_LIPOPROTEIN"/>
    <property type="match status" value="1"/>
</dbReference>
<reference evidence="2 3" key="1">
    <citation type="submission" date="2018-06" db="EMBL/GenBank/DDBJ databases">
        <authorList>
            <consortium name="Pathogen Informatics"/>
            <person name="Doyle S."/>
        </authorList>
    </citation>
    <scope>NUCLEOTIDE SEQUENCE [LARGE SCALE GENOMIC DNA]</scope>
    <source>
        <strain evidence="2 3">NCTC11190</strain>
    </source>
</reference>
<name>A0A379MVZ1_9BACT</name>
<accession>A0A379MVZ1</accession>
<feature type="domain" description="Lipocalin-like" evidence="1">
    <location>
        <begin position="37"/>
        <end position="132"/>
    </location>
</feature>
<proteinExistence type="predicted"/>
<dbReference type="Pfam" id="PF13648">
    <property type="entry name" value="Lipocalin_4"/>
    <property type="match status" value="1"/>
</dbReference>
<evidence type="ECO:0000313" key="3">
    <source>
        <dbReference type="Proteomes" id="UP000255233"/>
    </source>
</evidence>
<protein>
    <recommendedName>
        <fullName evidence="1">Lipocalin-like domain-containing protein</fullName>
    </recommendedName>
</protein>
<dbReference type="InterPro" id="IPR024311">
    <property type="entry name" value="Lipocalin-like"/>
</dbReference>
<dbReference type="Proteomes" id="UP000255233">
    <property type="component" value="Unassembled WGS sequence"/>
</dbReference>
<dbReference type="STRING" id="880526.GCA_000427365_01548"/>
<keyword evidence="3" id="KW-1185">Reference proteome</keyword>
<dbReference type="EMBL" id="UGVL01000001">
    <property type="protein sequence ID" value="SUE35030.1"/>
    <property type="molecule type" value="Genomic_DNA"/>
</dbReference>
<gene>
    <name evidence="2" type="ORF">NCTC11190_02272</name>
</gene>